<accession>A0ACB8QVW4</accession>
<sequence length="61" mass="7031">RFKATFGTLDCYVYPLTHTLAPTWFVQSSDVVTRQFCLHHTLESLAKAHTMLENVSKYVVQ</sequence>
<name>A0ACB8QVW4_9AGAM</name>
<gene>
    <name evidence="1" type="ORF">K488DRAFT_37624</name>
</gene>
<feature type="non-terminal residue" evidence="1">
    <location>
        <position position="1"/>
    </location>
</feature>
<protein>
    <submittedName>
        <fullName evidence="1">Uncharacterized protein</fullName>
    </submittedName>
</protein>
<reference evidence="1" key="2">
    <citation type="journal article" date="2022" name="New Phytol.">
        <title>Evolutionary transition to the ectomycorrhizal habit in the genomes of a hyperdiverse lineage of mushroom-forming fungi.</title>
        <authorList>
            <person name="Looney B."/>
            <person name="Miyauchi S."/>
            <person name="Morin E."/>
            <person name="Drula E."/>
            <person name="Courty P.E."/>
            <person name="Kohler A."/>
            <person name="Kuo A."/>
            <person name="LaButti K."/>
            <person name="Pangilinan J."/>
            <person name="Lipzen A."/>
            <person name="Riley R."/>
            <person name="Andreopoulos W."/>
            <person name="He G."/>
            <person name="Johnson J."/>
            <person name="Nolan M."/>
            <person name="Tritt A."/>
            <person name="Barry K.W."/>
            <person name="Grigoriev I.V."/>
            <person name="Nagy L.G."/>
            <person name="Hibbett D."/>
            <person name="Henrissat B."/>
            <person name="Matheny P.B."/>
            <person name="Labbe J."/>
            <person name="Martin F.M."/>
        </authorList>
    </citation>
    <scope>NUCLEOTIDE SEQUENCE</scope>
    <source>
        <strain evidence="1">EC-137</strain>
    </source>
</reference>
<dbReference type="Proteomes" id="UP000814128">
    <property type="component" value="Unassembled WGS sequence"/>
</dbReference>
<evidence type="ECO:0000313" key="1">
    <source>
        <dbReference type="EMBL" id="KAI0035692.1"/>
    </source>
</evidence>
<comment type="caution">
    <text evidence="1">The sequence shown here is derived from an EMBL/GenBank/DDBJ whole genome shotgun (WGS) entry which is preliminary data.</text>
</comment>
<dbReference type="EMBL" id="MU273481">
    <property type="protein sequence ID" value="KAI0035692.1"/>
    <property type="molecule type" value="Genomic_DNA"/>
</dbReference>
<reference evidence="1" key="1">
    <citation type="submission" date="2021-02" db="EMBL/GenBank/DDBJ databases">
        <authorList>
            <consortium name="DOE Joint Genome Institute"/>
            <person name="Ahrendt S."/>
            <person name="Looney B.P."/>
            <person name="Miyauchi S."/>
            <person name="Morin E."/>
            <person name="Drula E."/>
            <person name="Courty P.E."/>
            <person name="Chicoki N."/>
            <person name="Fauchery L."/>
            <person name="Kohler A."/>
            <person name="Kuo A."/>
            <person name="Labutti K."/>
            <person name="Pangilinan J."/>
            <person name="Lipzen A."/>
            <person name="Riley R."/>
            <person name="Andreopoulos W."/>
            <person name="He G."/>
            <person name="Johnson J."/>
            <person name="Barry K.W."/>
            <person name="Grigoriev I.V."/>
            <person name="Nagy L."/>
            <person name="Hibbett D."/>
            <person name="Henrissat B."/>
            <person name="Matheny P.B."/>
            <person name="Labbe J."/>
            <person name="Martin F."/>
        </authorList>
    </citation>
    <scope>NUCLEOTIDE SEQUENCE</scope>
    <source>
        <strain evidence="1">EC-137</strain>
    </source>
</reference>
<organism evidence="1 2">
    <name type="scientific">Vararia minispora EC-137</name>
    <dbReference type="NCBI Taxonomy" id="1314806"/>
    <lineage>
        <taxon>Eukaryota</taxon>
        <taxon>Fungi</taxon>
        <taxon>Dikarya</taxon>
        <taxon>Basidiomycota</taxon>
        <taxon>Agaricomycotina</taxon>
        <taxon>Agaricomycetes</taxon>
        <taxon>Russulales</taxon>
        <taxon>Lachnocladiaceae</taxon>
        <taxon>Vararia</taxon>
    </lineage>
</organism>
<keyword evidence="2" id="KW-1185">Reference proteome</keyword>
<proteinExistence type="predicted"/>
<feature type="non-terminal residue" evidence="1">
    <location>
        <position position="61"/>
    </location>
</feature>
<evidence type="ECO:0000313" key="2">
    <source>
        <dbReference type="Proteomes" id="UP000814128"/>
    </source>
</evidence>